<evidence type="ECO:0000256" key="4">
    <source>
        <dbReference type="ARBA" id="ARBA00035244"/>
    </source>
</evidence>
<evidence type="ECO:0000256" key="5">
    <source>
        <dbReference type="ARBA" id="ARBA00035462"/>
    </source>
</evidence>
<dbReference type="GO" id="GO:1990904">
    <property type="term" value="C:ribonucleoprotein complex"/>
    <property type="evidence" value="ECO:0007669"/>
    <property type="project" value="UniProtKB-KW"/>
</dbReference>
<dbReference type="EMBL" id="MGFJ01000014">
    <property type="protein sequence ID" value="OGM02786.1"/>
    <property type="molecule type" value="Genomic_DNA"/>
</dbReference>
<gene>
    <name evidence="7" type="ORF">A2115_01765</name>
</gene>
<name>A0A1F7WIX8_9BACT</name>
<dbReference type="PANTHER" id="PTHR10746">
    <property type="entry name" value="50S RIBOSOMAL PROTEIN L4"/>
    <property type="match status" value="1"/>
</dbReference>
<dbReference type="AlphaFoldDB" id="A0A1F7WIX8"/>
<protein>
    <recommendedName>
        <fullName evidence="4">Large ribosomal subunit protein uL4</fullName>
    </recommendedName>
    <alternativeName>
        <fullName evidence="5">50S ribosomal protein L4</fullName>
    </alternativeName>
</protein>
<dbReference type="InterPro" id="IPR002136">
    <property type="entry name" value="Ribosomal_uL4"/>
</dbReference>
<feature type="region of interest" description="Disordered" evidence="6">
    <location>
        <begin position="206"/>
        <end position="240"/>
    </location>
</feature>
<dbReference type="Proteomes" id="UP000176198">
    <property type="component" value="Unassembled WGS sequence"/>
</dbReference>
<dbReference type="Gene3D" id="3.40.1370.10">
    <property type="match status" value="1"/>
</dbReference>
<keyword evidence="2 7" id="KW-0689">Ribosomal protein</keyword>
<proteinExistence type="inferred from homology"/>
<dbReference type="InterPro" id="IPR013005">
    <property type="entry name" value="Ribosomal_uL4-like"/>
</dbReference>
<evidence type="ECO:0000313" key="7">
    <source>
        <dbReference type="EMBL" id="OGM02786.1"/>
    </source>
</evidence>
<dbReference type="GO" id="GO:0006412">
    <property type="term" value="P:translation"/>
    <property type="evidence" value="ECO:0007669"/>
    <property type="project" value="InterPro"/>
</dbReference>
<comment type="similarity">
    <text evidence="1">Belongs to the universal ribosomal protein uL4 family.</text>
</comment>
<dbReference type="STRING" id="1802471.A2115_01765"/>
<dbReference type="GO" id="GO:0005840">
    <property type="term" value="C:ribosome"/>
    <property type="evidence" value="ECO:0007669"/>
    <property type="project" value="UniProtKB-KW"/>
</dbReference>
<dbReference type="PANTHER" id="PTHR10746:SF6">
    <property type="entry name" value="LARGE RIBOSOMAL SUBUNIT PROTEIN UL4M"/>
    <property type="match status" value="1"/>
</dbReference>
<dbReference type="InterPro" id="IPR023574">
    <property type="entry name" value="Ribosomal_uL4_dom_sf"/>
</dbReference>
<dbReference type="Pfam" id="PF00573">
    <property type="entry name" value="Ribosomal_L4"/>
    <property type="match status" value="1"/>
</dbReference>
<comment type="caution">
    <text evidence="7">The sequence shown here is derived from an EMBL/GenBank/DDBJ whole genome shotgun (WGS) entry which is preliminary data.</text>
</comment>
<evidence type="ECO:0000256" key="6">
    <source>
        <dbReference type="SAM" id="MobiDB-lite"/>
    </source>
</evidence>
<accession>A0A1F7WIX8</accession>
<evidence type="ECO:0000313" key="8">
    <source>
        <dbReference type="Proteomes" id="UP000176198"/>
    </source>
</evidence>
<evidence type="ECO:0000256" key="2">
    <source>
        <dbReference type="ARBA" id="ARBA00022980"/>
    </source>
</evidence>
<keyword evidence="3" id="KW-0687">Ribonucleoprotein</keyword>
<dbReference type="NCBIfam" id="TIGR03953">
    <property type="entry name" value="rplD_bact"/>
    <property type="match status" value="1"/>
</dbReference>
<dbReference type="GO" id="GO:0003735">
    <property type="term" value="F:structural constituent of ribosome"/>
    <property type="evidence" value="ECO:0007669"/>
    <property type="project" value="InterPro"/>
</dbReference>
<evidence type="ECO:0000256" key="3">
    <source>
        <dbReference type="ARBA" id="ARBA00023274"/>
    </source>
</evidence>
<evidence type="ECO:0000256" key="1">
    <source>
        <dbReference type="ARBA" id="ARBA00010528"/>
    </source>
</evidence>
<dbReference type="SUPFAM" id="SSF52166">
    <property type="entry name" value="Ribosomal protein L4"/>
    <property type="match status" value="1"/>
</dbReference>
<sequence>MKVNMYSTKGVKKGSFDLPREVGEKVNLPLLAQAVYVYRDNTHFGLGKTKSRGEVSISTRKIYRQKGTGGARHGAKSAPIFVGGGTAHGKKGIKRKLVLSKKMRLKALNSALALKARENSLGIVDGIDSIKKTKDANMLLAKIESSEKVNKTRRFSLVVAGKVEFAIRAFRNIKNVKVLSRDNLNAHDVVVGGFLLVDKAIFDKVKPTSSKENTKKSVIAPAKEKTKSAVKPTKKRSSKK</sequence>
<organism evidence="7 8">
    <name type="scientific">Candidatus Woesebacteria bacterium GWA1_41_8</name>
    <dbReference type="NCBI Taxonomy" id="1802471"/>
    <lineage>
        <taxon>Bacteria</taxon>
        <taxon>Candidatus Woeseibacteriota</taxon>
    </lineage>
</organism>
<reference evidence="7 8" key="1">
    <citation type="journal article" date="2016" name="Nat. Commun.">
        <title>Thousands of microbial genomes shed light on interconnected biogeochemical processes in an aquifer system.</title>
        <authorList>
            <person name="Anantharaman K."/>
            <person name="Brown C.T."/>
            <person name="Hug L.A."/>
            <person name="Sharon I."/>
            <person name="Castelle C.J."/>
            <person name="Probst A.J."/>
            <person name="Thomas B.C."/>
            <person name="Singh A."/>
            <person name="Wilkins M.J."/>
            <person name="Karaoz U."/>
            <person name="Brodie E.L."/>
            <person name="Williams K.H."/>
            <person name="Hubbard S.S."/>
            <person name="Banfield J.F."/>
        </authorList>
    </citation>
    <scope>NUCLEOTIDE SEQUENCE [LARGE SCALE GENOMIC DNA]</scope>
</reference>